<dbReference type="Proteomes" id="UP000325315">
    <property type="component" value="Unassembled WGS sequence"/>
</dbReference>
<feature type="chain" id="PRO_5022922558" evidence="1">
    <location>
        <begin position="16"/>
        <end position="91"/>
    </location>
</feature>
<protein>
    <submittedName>
        <fullName evidence="2">Integrase core domain containing protein</fullName>
    </submittedName>
</protein>
<gene>
    <name evidence="2" type="ORF">EPI10_014646</name>
</gene>
<evidence type="ECO:0000256" key="1">
    <source>
        <dbReference type="SAM" id="SignalP"/>
    </source>
</evidence>
<comment type="caution">
    <text evidence="2">The sequence shown here is derived from an EMBL/GenBank/DDBJ whole genome shotgun (WGS) entry which is preliminary data.</text>
</comment>
<accession>A0A5B6VIC1</accession>
<reference evidence="3" key="1">
    <citation type="journal article" date="2019" name="Plant Biotechnol. J.">
        <title>Genome sequencing of the Australian wild diploid species Gossypium australe highlights disease resistance and delayed gland morphogenesis.</title>
        <authorList>
            <person name="Cai Y."/>
            <person name="Cai X."/>
            <person name="Wang Q."/>
            <person name="Wang P."/>
            <person name="Zhang Y."/>
            <person name="Cai C."/>
            <person name="Xu Y."/>
            <person name="Wang K."/>
            <person name="Zhou Z."/>
            <person name="Wang C."/>
            <person name="Geng S."/>
            <person name="Li B."/>
            <person name="Dong Q."/>
            <person name="Hou Y."/>
            <person name="Wang H."/>
            <person name="Ai P."/>
            <person name="Liu Z."/>
            <person name="Yi F."/>
            <person name="Sun M."/>
            <person name="An G."/>
            <person name="Cheng J."/>
            <person name="Zhang Y."/>
            <person name="Shi Q."/>
            <person name="Xie Y."/>
            <person name="Shi X."/>
            <person name="Chang Y."/>
            <person name="Huang F."/>
            <person name="Chen Y."/>
            <person name="Hong S."/>
            <person name="Mi L."/>
            <person name="Sun Q."/>
            <person name="Zhang L."/>
            <person name="Zhou B."/>
            <person name="Peng R."/>
            <person name="Zhang X."/>
            <person name="Liu F."/>
        </authorList>
    </citation>
    <scope>NUCLEOTIDE SEQUENCE [LARGE SCALE GENOMIC DNA]</scope>
    <source>
        <strain evidence="3">cv. PA1801</strain>
    </source>
</reference>
<dbReference type="OrthoDB" id="1002363at2759"/>
<name>A0A5B6VIC1_9ROSI</name>
<keyword evidence="3" id="KW-1185">Reference proteome</keyword>
<organism evidence="2 3">
    <name type="scientific">Gossypium australe</name>
    <dbReference type="NCBI Taxonomy" id="47621"/>
    <lineage>
        <taxon>Eukaryota</taxon>
        <taxon>Viridiplantae</taxon>
        <taxon>Streptophyta</taxon>
        <taxon>Embryophyta</taxon>
        <taxon>Tracheophyta</taxon>
        <taxon>Spermatophyta</taxon>
        <taxon>Magnoliopsida</taxon>
        <taxon>eudicotyledons</taxon>
        <taxon>Gunneridae</taxon>
        <taxon>Pentapetalae</taxon>
        <taxon>rosids</taxon>
        <taxon>malvids</taxon>
        <taxon>Malvales</taxon>
        <taxon>Malvaceae</taxon>
        <taxon>Malvoideae</taxon>
        <taxon>Gossypium</taxon>
    </lineage>
</organism>
<feature type="signal peptide" evidence="1">
    <location>
        <begin position="1"/>
        <end position="15"/>
    </location>
</feature>
<evidence type="ECO:0000313" key="3">
    <source>
        <dbReference type="Proteomes" id="UP000325315"/>
    </source>
</evidence>
<dbReference type="AlphaFoldDB" id="A0A5B6VIC1"/>
<evidence type="ECO:0000313" key="2">
    <source>
        <dbReference type="EMBL" id="KAA3468788.1"/>
    </source>
</evidence>
<keyword evidence="1" id="KW-0732">Signal</keyword>
<sequence length="91" mass="10329">MILLRMWWTVCGCFGSNITQMALLKGIKSNLLPNDILNVLDLIITSNSSLFILHRFEVTVYILIYANDIIVAGNIPNRIRYIIDALSNIFS</sequence>
<dbReference type="EMBL" id="SMMG02000006">
    <property type="protein sequence ID" value="KAA3468788.1"/>
    <property type="molecule type" value="Genomic_DNA"/>
</dbReference>
<proteinExistence type="predicted"/>